<keyword evidence="3 11" id="KW-0378">Hydrolase</keyword>
<dbReference type="Gene3D" id="3.40.710.10">
    <property type="entry name" value="DD-peptidase/beta-lactamase superfamily"/>
    <property type="match status" value="1"/>
</dbReference>
<organism evidence="11 12">
    <name type="scientific">Gemmobacter fulvus</name>
    <dbReference type="NCBI Taxonomy" id="2840474"/>
    <lineage>
        <taxon>Bacteria</taxon>
        <taxon>Pseudomonadati</taxon>
        <taxon>Pseudomonadota</taxon>
        <taxon>Alphaproteobacteria</taxon>
        <taxon>Rhodobacterales</taxon>
        <taxon>Paracoccaceae</taxon>
        <taxon>Gemmobacter</taxon>
    </lineage>
</organism>
<evidence type="ECO:0000256" key="9">
    <source>
        <dbReference type="RuleBase" id="RU004016"/>
    </source>
</evidence>
<dbReference type="GO" id="GO:0006508">
    <property type="term" value="P:proteolysis"/>
    <property type="evidence" value="ECO:0007669"/>
    <property type="project" value="InterPro"/>
</dbReference>
<evidence type="ECO:0000256" key="7">
    <source>
        <dbReference type="PIRSR" id="PIRSR618044-1"/>
    </source>
</evidence>
<name>A0A975P7B5_9RHOB</name>
<dbReference type="KEGG" id="gfu:KM031_12885"/>
<dbReference type="GO" id="GO:0009002">
    <property type="term" value="F:serine-type D-Ala-D-Ala carboxypeptidase activity"/>
    <property type="evidence" value="ECO:0007669"/>
    <property type="project" value="InterPro"/>
</dbReference>
<evidence type="ECO:0000259" key="10">
    <source>
        <dbReference type="Pfam" id="PF00768"/>
    </source>
</evidence>
<proteinExistence type="inferred from homology"/>
<evidence type="ECO:0000256" key="3">
    <source>
        <dbReference type="ARBA" id="ARBA00022801"/>
    </source>
</evidence>
<feature type="binding site" evidence="8">
    <location>
        <position position="268"/>
    </location>
    <ligand>
        <name>substrate</name>
    </ligand>
</feature>
<gene>
    <name evidence="11" type="ORF">KM031_12885</name>
</gene>
<accession>A0A975P7B5</accession>
<dbReference type="PANTHER" id="PTHR21581:SF6">
    <property type="entry name" value="TRAFFICKING PROTEIN PARTICLE COMPLEX SUBUNIT 12"/>
    <property type="match status" value="1"/>
</dbReference>
<evidence type="ECO:0000256" key="5">
    <source>
        <dbReference type="ARBA" id="ARBA00022984"/>
    </source>
</evidence>
<comment type="similarity">
    <text evidence="1 9">Belongs to the peptidase S11 family.</text>
</comment>
<dbReference type="Proteomes" id="UP000679352">
    <property type="component" value="Chromosome"/>
</dbReference>
<dbReference type="InterPro" id="IPR001967">
    <property type="entry name" value="Peptidase_S11_N"/>
</dbReference>
<protein>
    <submittedName>
        <fullName evidence="11">Serine hydrolase</fullName>
    </submittedName>
</protein>
<feature type="domain" description="Peptidase S11 D-alanyl-D-alanine carboxypeptidase A N-terminal" evidence="10">
    <location>
        <begin position="79"/>
        <end position="297"/>
    </location>
</feature>
<feature type="active site" description="Proton acceptor" evidence="7">
    <location>
        <position position="108"/>
    </location>
</feature>
<dbReference type="EMBL" id="CP076361">
    <property type="protein sequence ID" value="QWK89726.1"/>
    <property type="molecule type" value="Genomic_DNA"/>
</dbReference>
<dbReference type="PANTHER" id="PTHR21581">
    <property type="entry name" value="D-ALANYL-D-ALANINE CARBOXYPEPTIDASE"/>
    <property type="match status" value="1"/>
</dbReference>
<feature type="active site" evidence="7">
    <location>
        <position position="165"/>
    </location>
</feature>
<keyword evidence="12" id="KW-1185">Reference proteome</keyword>
<evidence type="ECO:0000256" key="1">
    <source>
        <dbReference type="ARBA" id="ARBA00007164"/>
    </source>
</evidence>
<evidence type="ECO:0000256" key="8">
    <source>
        <dbReference type="PIRSR" id="PIRSR618044-2"/>
    </source>
</evidence>
<evidence type="ECO:0000256" key="2">
    <source>
        <dbReference type="ARBA" id="ARBA00022729"/>
    </source>
</evidence>
<keyword evidence="5" id="KW-0573">Peptidoglycan synthesis</keyword>
<evidence type="ECO:0000313" key="12">
    <source>
        <dbReference type="Proteomes" id="UP000679352"/>
    </source>
</evidence>
<evidence type="ECO:0000256" key="4">
    <source>
        <dbReference type="ARBA" id="ARBA00022960"/>
    </source>
</evidence>
<dbReference type="InterPro" id="IPR012338">
    <property type="entry name" value="Beta-lactam/transpept-like"/>
</dbReference>
<dbReference type="GO" id="GO:0071555">
    <property type="term" value="P:cell wall organization"/>
    <property type="evidence" value="ECO:0007669"/>
    <property type="project" value="UniProtKB-KW"/>
</dbReference>
<evidence type="ECO:0000256" key="6">
    <source>
        <dbReference type="ARBA" id="ARBA00023316"/>
    </source>
</evidence>
<dbReference type="GO" id="GO:0009252">
    <property type="term" value="P:peptidoglycan biosynthetic process"/>
    <property type="evidence" value="ECO:0007669"/>
    <property type="project" value="UniProtKB-KW"/>
</dbReference>
<dbReference type="AlphaFoldDB" id="A0A975P7B5"/>
<dbReference type="Pfam" id="PF00768">
    <property type="entry name" value="Peptidase_S11"/>
    <property type="match status" value="1"/>
</dbReference>
<keyword evidence="6" id="KW-0961">Cell wall biogenesis/degradation</keyword>
<dbReference type="GO" id="GO:0008360">
    <property type="term" value="P:regulation of cell shape"/>
    <property type="evidence" value="ECO:0007669"/>
    <property type="project" value="UniProtKB-KW"/>
</dbReference>
<dbReference type="InterPro" id="IPR018044">
    <property type="entry name" value="Peptidase_S11"/>
</dbReference>
<keyword evidence="2" id="KW-0732">Signal</keyword>
<dbReference type="SUPFAM" id="SSF56601">
    <property type="entry name" value="beta-lactamase/transpeptidase-like"/>
    <property type="match status" value="1"/>
</dbReference>
<dbReference type="PRINTS" id="PR00725">
    <property type="entry name" value="DADACBPTASE1"/>
</dbReference>
<evidence type="ECO:0000313" key="11">
    <source>
        <dbReference type="EMBL" id="QWK89726.1"/>
    </source>
</evidence>
<feature type="active site" description="Acyl-ester intermediate" evidence="7">
    <location>
        <position position="105"/>
    </location>
</feature>
<keyword evidence="4" id="KW-0133">Cell shape</keyword>
<sequence>MKHAIKPLEFRGFSLCPPCASLFARPRKTGVSEAEINNKARGSDVASRFGQFVRNFTLLVTFVVVAACSTPKPSGAAPYAAYVMDARTGETIYAKNADTRLHPASLTKMMTLYIAFEAIERGEISLDTMVKITKNAAAEPPSRLGLKAGQKVALRHLIRAAAIKSANDAATAIGEAIGGSEAEFAQRMNRTAKAIGMKNTTFANANGLTAKGHLSTASDMSTLGRRLFYDFPQYYNIFSRRETDAGLADVANTNRRFLDSYKGADGIKTGFTNPAGFNLTASAERNGVRIIATVFGGTSTAQRNAKMAELLDLGFASVKPGGKAVPPAPPVYEPQAAPEAALVAETGTEGNRVMGAKTLRVSTVISASPRPRARPGSAPAEAQTLLAAAPAADPGVDPIAEMIAAEVAVAAMQNDIAGALAEAAGTPGVAMAAAPMAQVDDGSVMSLAAAMVTPTPPVPMAEPEHVPTVIHTATPLDGTQMAAIEPVPTAAEVVTRISTSGGRHWGVNIGRFNSRTSAERALMKTMLAESATLNEGLRKVVQKSGGYDANFMGLSQDQADLACRRLQARGTQCFTIGP</sequence>
<reference evidence="11" key="1">
    <citation type="submission" date="2021-06" db="EMBL/GenBank/DDBJ databases">
        <title>Direct submission.</title>
        <authorList>
            <person name="Lee C.-S."/>
            <person name="Jin L."/>
        </authorList>
    </citation>
    <scope>NUCLEOTIDE SEQUENCE</scope>
    <source>
        <strain evidence="11">Con5</strain>
    </source>
</reference>